<sequence length="1024" mass="115419">MAKIKLLVFFFMLLGMSFSNYAQKDEKEILETNLEEDILNLIEEGDIPGLSLIVIKDGKQTIKNYGYANVEENILVSDSTRFELASCSKAFTALAFQKFVKDYKINLDTPVSIYIPWFKLSYEEVEQEITLRQLLHHTSGIPQSTLAEIPESNEYNALENTIKKIVGTELSNLPGKKYEYATVNYDVLALVIENVSGETFENYISETIFKELNLNHTSIGVGDNTKNTSKGYKIGYYEARPFEAPIYKGNNAAGYVISNATDMGKWLKFQMGSTPSPLYPLAQHTQLRDATVAPHGNSSYAMGWEVSLSGNNEIYHSGLNPNFSSYITLKPKKGIAVAVLANSNSSYTNIIGDKVMNTISGVKEKKEYDPGDGNDGAFSLISFIISIYALLALIHFGVVMYQILKGERKFRKFKLNDVTSFFTTSLFVAIVLLGVALLPKAMAGFTWDATIVWAPISFAVMVIAILLAITISYVSYIFSFLFPGDLSFKQKLPRIVLVSIFSGISNMAVVLLITSSFNSNIELKYLSFYYFLTLMLYISSRKYVQTTLIHFTRDLIYEKRIKLISQIFSTSYQKFENIDKGRVYSTLNDDVSMVGNSVNMIVSFVTSLITVGGAFIYLASIEFWATILIFATIITVSAIYFAISNKAEVYFEEARDTQNTFMRLLSGLIDGFKEISLQYKKKLEYKGDIVSVTNIFKSKTTIAHVKFIKAYLVGESTFILLLGLIAFGIPEIFPEIQLYTIMGFVVVLLYLNGPLNTIFTSLPTIMQVKIAWNRIQSFINEIPANLNIEVQPNIIDKELVYNLEASGLTYKYKNEEGRESFSIGPVNLEISRGEILFIIGGNGSGKTTLAKLLTGLYEPNSGKIAVNNEEVVGSQLSEYFSAVFSPCHLFHKLYNVDVSDKEDKVEKYLKLLGLQDKVEIKDNAFTTLNLSAGQRKRLALLQCYLEDSPIYLFDEWAADQDPEYRRFFYRELLPDMKKRGKIIIAITHDDHYFDVADKIIKMDVGRVDLVSNDYKVDRLLTLTK</sequence>
<dbReference type="PROSITE" id="PS50929">
    <property type="entry name" value="ABC_TM1F"/>
    <property type="match status" value="1"/>
</dbReference>
<dbReference type="InterPro" id="IPR017871">
    <property type="entry name" value="ABC_transporter-like_CS"/>
</dbReference>
<dbReference type="InterPro" id="IPR012338">
    <property type="entry name" value="Beta-lactam/transpept-like"/>
</dbReference>
<keyword evidence="5" id="KW-0067">ATP-binding</keyword>
<dbReference type="SUPFAM" id="SSF52540">
    <property type="entry name" value="P-loop containing nucleoside triphosphate hydrolases"/>
    <property type="match status" value="1"/>
</dbReference>
<evidence type="ECO:0000256" key="4">
    <source>
        <dbReference type="ARBA" id="ARBA00022741"/>
    </source>
</evidence>
<protein>
    <submittedName>
        <fullName evidence="12">Cyclic peptide export ABC transporter</fullName>
    </submittedName>
</protein>
<evidence type="ECO:0000256" key="1">
    <source>
        <dbReference type="ARBA" id="ARBA00004651"/>
    </source>
</evidence>
<dbReference type="GO" id="GO:0005524">
    <property type="term" value="F:ATP binding"/>
    <property type="evidence" value="ECO:0007669"/>
    <property type="project" value="UniProtKB-KW"/>
</dbReference>
<dbReference type="PROSITE" id="PS50893">
    <property type="entry name" value="ABC_TRANSPORTER_2"/>
    <property type="match status" value="1"/>
</dbReference>
<accession>A0A937DCZ1</accession>
<reference evidence="12" key="1">
    <citation type="submission" date="2021-01" db="EMBL/GenBank/DDBJ databases">
        <authorList>
            <person name="Zhong Y.L."/>
        </authorList>
    </citation>
    <scope>NUCLEOTIDE SEQUENCE</scope>
    <source>
        <strain evidence="12">KCTC 23302</strain>
    </source>
</reference>
<dbReference type="RefSeq" id="WP_201924746.1">
    <property type="nucleotide sequence ID" value="NZ_BAABAX010000006.1"/>
</dbReference>
<dbReference type="SUPFAM" id="SSF90123">
    <property type="entry name" value="ABC transporter transmembrane region"/>
    <property type="match status" value="1"/>
</dbReference>
<keyword evidence="13" id="KW-1185">Reference proteome</keyword>
<feature type="domain" description="ABC transmembrane type-1" evidence="11">
    <location>
        <begin position="458"/>
        <end position="675"/>
    </location>
</feature>
<dbReference type="EMBL" id="JAERQJ010000021">
    <property type="protein sequence ID" value="MBL0686158.1"/>
    <property type="molecule type" value="Genomic_DNA"/>
</dbReference>
<proteinExistence type="predicted"/>
<evidence type="ECO:0000256" key="5">
    <source>
        <dbReference type="ARBA" id="ARBA00022840"/>
    </source>
</evidence>
<name>A0A937DCZ1_9FLAO</name>
<keyword evidence="4" id="KW-0547">Nucleotide-binding</keyword>
<dbReference type="GO" id="GO:0015833">
    <property type="term" value="P:peptide transport"/>
    <property type="evidence" value="ECO:0007669"/>
    <property type="project" value="InterPro"/>
</dbReference>
<comment type="subcellular location">
    <subcellularLocation>
        <location evidence="1">Cell membrane</location>
        <topology evidence="1">Multi-pass membrane protein</topology>
    </subcellularLocation>
</comment>
<dbReference type="GO" id="GO:0005886">
    <property type="term" value="C:plasma membrane"/>
    <property type="evidence" value="ECO:0007669"/>
    <property type="project" value="UniProtKB-SubCell"/>
</dbReference>
<feature type="transmembrane region" description="Helical" evidence="8">
    <location>
        <begin position="623"/>
        <end position="643"/>
    </location>
</feature>
<dbReference type="PROSITE" id="PS00211">
    <property type="entry name" value="ABC_TRANSPORTER_1"/>
    <property type="match status" value="1"/>
</dbReference>
<evidence type="ECO:0000256" key="2">
    <source>
        <dbReference type="ARBA" id="ARBA00022448"/>
    </source>
</evidence>
<evidence type="ECO:0000256" key="7">
    <source>
        <dbReference type="ARBA" id="ARBA00023136"/>
    </source>
</evidence>
<dbReference type="Pfam" id="PF00144">
    <property type="entry name" value="Beta-lactamase"/>
    <property type="match status" value="1"/>
</dbReference>
<dbReference type="GO" id="GO:0016887">
    <property type="term" value="F:ATP hydrolysis activity"/>
    <property type="evidence" value="ECO:0007669"/>
    <property type="project" value="InterPro"/>
</dbReference>
<feature type="transmembrane region" description="Helical" evidence="8">
    <location>
        <begin position="415"/>
        <end position="438"/>
    </location>
</feature>
<evidence type="ECO:0000259" key="11">
    <source>
        <dbReference type="PROSITE" id="PS50929"/>
    </source>
</evidence>
<keyword evidence="7 8" id="KW-0472">Membrane</keyword>
<keyword evidence="6 8" id="KW-1133">Transmembrane helix</keyword>
<dbReference type="InterPro" id="IPR036640">
    <property type="entry name" value="ABC1_TM_sf"/>
</dbReference>
<dbReference type="InterPro" id="IPR015856">
    <property type="entry name" value="ABC_transpr_CbiO/EcfA_su"/>
</dbReference>
<dbReference type="InterPro" id="IPR027417">
    <property type="entry name" value="P-loop_NTPase"/>
</dbReference>
<keyword evidence="9" id="KW-0732">Signal</keyword>
<dbReference type="Gene3D" id="1.20.1560.10">
    <property type="entry name" value="ABC transporter type 1, transmembrane domain"/>
    <property type="match status" value="1"/>
</dbReference>
<evidence type="ECO:0000259" key="10">
    <source>
        <dbReference type="PROSITE" id="PS50893"/>
    </source>
</evidence>
<dbReference type="InterPro" id="IPR001466">
    <property type="entry name" value="Beta-lactam-related"/>
</dbReference>
<feature type="transmembrane region" description="Helical" evidence="8">
    <location>
        <begin position="523"/>
        <end position="540"/>
    </location>
</feature>
<feature type="transmembrane region" description="Helical" evidence="8">
    <location>
        <begin position="598"/>
        <end position="617"/>
    </location>
</feature>
<feature type="chain" id="PRO_5037898540" evidence="9">
    <location>
        <begin position="23"/>
        <end position="1024"/>
    </location>
</feature>
<keyword evidence="3 8" id="KW-0812">Transmembrane</keyword>
<feature type="transmembrane region" description="Helical" evidence="8">
    <location>
        <begin position="458"/>
        <end position="483"/>
    </location>
</feature>
<organism evidence="12 13">
    <name type="scientific">Aquimarina mytili</name>
    <dbReference type="NCBI Taxonomy" id="874423"/>
    <lineage>
        <taxon>Bacteria</taxon>
        <taxon>Pseudomonadati</taxon>
        <taxon>Bacteroidota</taxon>
        <taxon>Flavobacteriia</taxon>
        <taxon>Flavobacteriales</taxon>
        <taxon>Flavobacteriaceae</taxon>
        <taxon>Aquimarina</taxon>
    </lineage>
</organism>
<comment type="caution">
    <text evidence="12">The sequence shown here is derived from an EMBL/GenBank/DDBJ whole genome shotgun (WGS) entry which is preliminary data.</text>
</comment>
<evidence type="ECO:0000256" key="6">
    <source>
        <dbReference type="ARBA" id="ARBA00022989"/>
    </source>
</evidence>
<feature type="transmembrane region" description="Helical" evidence="8">
    <location>
        <begin position="736"/>
        <end position="759"/>
    </location>
</feature>
<keyword evidence="2" id="KW-0813">Transport</keyword>
<evidence type="ECO:0000256" key="3">
    <source>
        <dbReference type="ARBA" id="ARBA00022692"/>
    </source>
</evidence>
<dbReference type="AlphaFoldDB" id="A0A937DCZ1"/>
<dbReference type="Pfam" id="PF00005">
    <property type="entry name" value="ABC_tran"/>
    <property type="match status" value="1"/>
</dbReference>
<feature type="domain" description="ABC transporter" evidence="10">
    <location>
        <begin position="803"/>
        <end position="1023"/>
    </location>
</feature>
<feature type="transmembrane region" description="Helical" evidence="8">
    <location>
        <begin position="707"/>
        <end position="730"/>
    </location>
</feature>
<dbReference type="CDD" id="cd03225">
    <property type="entry name" value="ABC_cobalt_CbiO_domain1"/>
    <property type="match status" value="1"/>
</dbReference>
<feature type="signal peptide" evidence="9">
    <location>
        <begin position="1"/>
        <end position="22"/>
    </location>
</feature>
<dbReference type="Proteomes" id="UP000651057">
    <property type="component" value="Unassembled WGS sequence"/>
</dbReference>
<dbReference type="Gene3D" id="3.40.50.300">
    <property type="entry name" value="P-loop containing nucleotide triphosphate hydrolases"/>
    <property type="match status" value="1"/>
</dbReference>
<dbReference type="SMART" id="SM00382">
    <property type="entry name" value="AAA"/>
    <property type="match status" value="1"/>
</dbReference>
<evidence type="ECO:0000313" key="13">
    <source>
        <dbReference type="Proteomes" id="UP000651057"/>
    </source>
</evidence>
<gene>
    <name evidence="12" type="ORF">JJQ60_21720</name>
</gene>
<dbReference type="PANTHER" id="PTHR46825:SF11">
    <property type="entry name" value="PENICILLIN-BINDING PROTEIN 4"/>
    <property type="match status" value="1"/>
</dbReference>
<dbReference type="PANTHER" id="PTHR46825">
    <property type="entry name" value="D-ALANYL-D-ALANINE-CARBOXYPEPTIDASE/ENDOPEPTIDASE AMPH"/>
    <property type="match status" value="1"/>
</dbReference>
<feature type="transmembrane region" description="Helical" evidence="8">
    <location>
        <begin position="495"/>
        <end position="517"/>
    </location>
</feature>
<dbReference type="NCBIfam" id="TIGR01194">
    <property type="entry name" value="cyc_pep_trnsptr"/>
    <property type="match status" value="1"/>
</dbReference>
<dbReference type="Gene3D" id="3.40.710.10">
    <property type="entry name" value="DD-peptidase/beta-lactamase superfamily"/>
    <property type="match status" value="1"/>
</dbReference>
<dbReference type="InterPro" id="IPR011527">
    <property type="entry name" value="ABC1_TM_dom"/>
</dbReference>
<feature type="transmembrane region" description="Helical" evidence="8">
    <location>
        <begin position="380"/>
        <end position="403"/>
    </location>
</feature>
<dbReference type="GO" id="GO:1904680">
    <property type="term" value="F:peptide transmembrane transporter activity"/>
    <property type="evidence" value="ECO:0007669"/>
    <property type="project" value="InterPro"/>
</dbReference>
<dbReference type="InterPro" id="IPR003439">
    <property type="entry name" value="ABC_transporter-like_ATP-bd"/>
</dbReference>
<dbReference type="GO" id="GO:0140359">
    <property type="term" value="F:ABC-type transporter activity"/>
    <property type="evidence" value="ECO:0007669"/>
    <property type="project" value="InterPro"/>
</dbReference>
<dbReference type="SUPFAM" id="SSF56601">
    <property type="entry name" value="beta-lactamase/transpeptidase-like"/>
    <property type="match status" value="1"/>
</dbReference>
<evidence type="ECO:0000256" key="9">
    <source>
        <dbReference type="SAM" id="SignalP"/>
    </source>
</evidence>
<dbReference type="InterPro" id="IPR003593">
    <property type="entry name" value="AAA+_ATPase"/>
</dbReference>
<dbReference type="InterPro" id="IPR005898">
    <property type="entry name" value="Cyc_pep_transpt_SyrD/YojI"/>
</dbReference>
<evidence type="ECO:0000313" key="12">
    <source>
        <dbReference type="EMBL" id="MBL0686158.1"/>
    </source>
</evidence>
<dbReference type="InterPro" id="IPR050491">
    <property type="entry name" value="AmpC-like"/>
</dbReference>
<evidence type="ECO:0000256" key="8">
    <source>
        <dbReference type="SAM" id="Phobius"/>
    </source>
</evidence>